<dbReference type="HAMAP" id="MF_00582">
    <property type="entry name" value="UPF0215"/>
    <property type="match status" value="1"/>
</dbReference>
<dbReference type="PANTHER" id="PTHR39518:SF2">
    <property type="entry name" value="UPF0215 PROTEIN MJ1150"/>
    <property type="match status" value="1"/>
</dbReference>
<evidence type="ECO:0000313" key="3">
    <source>
        <dbReference type="Proteomes" id="UP001596395"/>
    </source>
</evidence>
<comment type="caution">
    <text evidence="2">The sequence shown here is derived from an EMBL/GenBank/DDBJ whole genome shotgun (WGS) entry which is preliminary data.</text>
</comment>
<dbReference type="RefSeq" id="WP_336348850.1">
    <property type="nucleotide sequence ID" value="NZ_JAZAQL010000001.1"/>
</dbReference>
<name>A0ABD5VF68_9EURY</name>
<gene>
    <name evidence="2" type="ORF">ACFQGB_03110</name>
</gene>
<evidence type="ECO:0000256" key="1">
    <source>
        <dbReference type="HAMAP-Rule" id="MF_00582"/>
    </source>
</evidence>
<comment type="similarity">
    <text evidence="1">Belongs to the UPF0215 family.</text>
</comment>
<dbReference type="Gene3D" id="3.30.2170.10">
    <property type="entry name" value="archaeoglobus fulgidus dsm 4304 superfamily"/>
    <property type="match status" value="1"/>
</dbReference>
<dbReference type="Proteomes" id="UP001596395">
    <property type="component" value="Unassembled WGS sequence"/>
</dbReference>
<dbReference type="EMBL" id="JBHSXN010000001">
    <property type="protein sequence ID" value="MFC6951842.1"/>
    <property type="molecule type" value="Genomic_DNA"/>
</dbReference>
<sequence>MKPGARAVGVAESYTGDASTLAGVVARRDRAVESVSFGQCTVGGSDATVGVGDVVESLERPDARYVLVAGVALAWYNLLDLDALHERLDRPVLAVTFEASESLEPALRDAFDGDALDARLDAYHALPARRAVRVARDDASVEGRSDVVYVRAVGIGDEHAAEVVRAFTHESGRPEPVRVAREVARAGDALRRGD</sequence>
<reference evidence="2 3" key="1">
    <citation type="journal article" date="2019" name="Int. J. Syst. Evol. Microbiol.">
        <title>The Global Catalogue of Microorganisms (GCM) 10K type strain sequencing project: providing services to taxonomists for standard genome sequencing and annotation.</title>
        <authorList>
            <consortium name="The Broad Institute Genomics Platform"/>
            <consortium name="The Broad Institute Genome Sequencing Center for Infectious Disease"/>
            <person name="Wu L."/>
            <person name="Ma J."/>
        </authorList>
    </citation>
    <scope>NUCLEOTIDE SEQUENCE [LARGE SCALE GENOMIC DNA]</scope>
    <source>
        <strain evidence="2 3">GX26</strain>
    </source>
</reference>
<accession>A0ABD5VF68</accession>
<dbReference type="InterPro" id="IPR002802">
    <property type="entry name" value="Endo_dU"/>
</dbReference>
<dbReference type="AlphaFoldDB" id="A0ABD5VF68"/>
<evidence type="ECO:0000313" key="2">
    <source>
        <dbReference type="EMBL" id="MFC6951842.1"/>
    </source>
</evidence>
<protein>
    <recommendedName>
        <fullName evidence="1">UPF0215 protein ACFQGB_03110</fullName>
    </recommendedName>
</protein>
<organism evidence="2 3">
    <name type="scientific">Halorubellus litoreus</name>
    <dbReference type="NCBI Taxonomy" id="755308"/>
    <lineage>
        <taxon>Archaea</taxon>
        <taxon>Methanobacteriati</taxon>
        <taxon>Methanobacteriota</taxon>
        <taxon>Stenosarchaea group</taxon>
        <taxon>Halobacteria</taxon>
        <taxon>Halobacteriales</taxon>
        <taxon>Halorubellaceae</taxon>
        <taxon>Halorubellus</taxon>
    </lineage>
</organism>
<dbReference type="Pfam" id="PF01949">
    <property type="entry name" value="Endo_dU"/>
    <property type="match status" value="1"/>
</dbReference>
<proteinExistence type="inferred from homology"/>
<keyword evidence="3" id="KW-1185">Reference proteome</keyword>
<dbReference type="PANTHER" id="PTHR39518">
    <property type="entry name" value="UPF0215 PROTEIN MJ1150"/>
    <property type="match status" value="1"/>
</dbReference>